<feature type="domain" description="ER-bound oxygenase mpaB/mpaB'/Rubber oxygenase catalytic" evidence="2">
    <location>
        <begin position="118"/>
        <end position="354"/>
    </location>
</feature>
<evidence type="ECO:0000313" key="3">
    <source>
        <dbReference type="EMBL" id="MCE7001533.1"/>
    </source>
</evidence>
<dbReference type="Proteomes" id="UP001521150">
    <property type="component" value="Unassembled WGS sequence"/>
</dbReference>
<dbReference type="PANTHER" id="PTHR37539">
    <property type="entry name" value="SECRETED PROTEIN-RELATED"/>
    <property type="match status" value="1"/>
</dbReference>
<dbReference type="EMBL" id="JAJVCN010000001">
    <property type="protein sequence ID" value="MCE7001533.1"/>
    <property type="molecule type" value="Genomic_DNA"/>
</dbReference>
<feature type="transmembrane region" description="Helical" evidence="1">
    <location>
        <begin position="116"/>
        <end position="134"/>
    </location>
</feature>
<comment type="caution">
    <text evidence="3">The sequence shown here is derived from an EMBL/GenBank/DDBJ whole genome shotgun (WGS) entry which is preliminary data.</text>
</comment>
<name>A0ABS8Z4N2_9PSEU</name>
<proteinExistence type="predicted"/>
<keyword evidence="1" id="KW-0472">Membrane</keyword>
<keyword evidence="1" id="KW-1133">Transmembrane helix</keyword>
<accession>A0ABS8Z4N2</accession>
<feature type="transmembrane region" description="Helical" evidence="1">
    <location>
        <begin position="216"/>
        <end position="235"/>
    </location>
</feature>
<dbReference type="InterPro" id="IPR037473">
    <property type="entry name" value="Lcp-like"/>
</dbReference>
<evidence type="ECO:0000259" key="2">
    <source>
        <dbReference type="Pfam" id="PF09995"/>
    </source>
</evidence>
<organism evidence="3 4">
    <name type="scientific">Kibdelosporangium philippinense</name>
    <dbReference type="NCBI Taxonomy" id="211113"/>
    <lineage>
        <taxon>Bacteria</taxon>
        <taxon>Bacillati</taxon>
        <taxon>Actinomycetota</taxon>
        <taxon>Actinomycetes</taxon>
        <taxon>Pseudonocardiales</taxon>
        <taxon>Pseudonocardiaceae</taxon>
        <taxon>Kibdelosporangium</taxon>
    </lineage>
</organism>
<dbReference type="Pfam" id="PF09995">
    <property type="entry name" value="MPAB_Lcp_cat"/>
    <property type="match status" value="1"/>
</dbReference>
<gene>
    <name evidence="3" type="ORF">LWC34_01555</name>
</gene>
<keyword evidence="4" id="KW-1185">Reference proteome</keyword>
<dbReference type="PANTHER" id="PTHR37539:SF1">
    <property type="entry name" value="ER-BOUND OXYGENASE MPAB_MPAB'_RUBBER OXYGENASE CATALYTIC DOMAIN-CONTAINING PROTEIN"/>
    <property type="match status" value="1"/>
</dbReference>
<protein>
    <submittedName>
        <fullName evidence="3">DUF2236 domain-containing protein</fullName>
    </submittedName>
</protein>
<keyword evidence="1" id="KW-0812">Transmembrane</keyword>
<reference evidence="3 4" key="1">
    <citation type="submission" date="2021-12" db="EMBL/GenBank/DDBJ databases">
        <title>Genome sequence of Kibdelosporangium philippinense ATCC 49844.</title>
        <authorList>
            <person name="Fedorov E.A."/>
            <person name="Omeragic M."/>
            <person name="Shalygina K.F."/>
            <person name="Maclea K.S."/>
        </authorList>
    </citation>
    <scope>NUCLEOTIDE SEQUENCE [LARGE SCALE GENOMIC DNA]</scope>
    <source>
        <strain evidence="3 4">ATCC 49844</strain>
    </source>
</reference>
<evidence type="ECO:0000313" key="4">
    <source>
        <dbReference type="Proteomes" id="UP001521150"/>
    </source>
</evidence>
<dbReference type="RefSeq" id="WP_233722598.1">
    <property type="nucleotide sequence ID" value="NZ_JAJVCN010000001.1"/>
</dbReference>
<evidence type="ECO:0000256" key="1">
    <source>
        <dbReference type="SAM" id="Phobius"/>
    </source>
</evidence>
<sequence length="411" mass="45789">MSVDDQRLPHPPQLSGFPIGAGLRLLAPGDAPATQQQLDQFRQFATQGDPLTDALVAWMRQTEDGRELFEHAIQHGVSATTPEPLRAFFASVEEVPYWLDRDLLTLGSKVVRRTGLWGMLLVLPFLSLAGGYLASRADKTLVGTGNLDQMAPRRLAETAKWWVDVTDEGGLARSATGFHNTLRVRVMHAHVRAAMNRRRDWDYSTWDHPVNQVQTVGTLMLFSLGLLVGSQAIGLRFTKRERHSVYHLWRYVGWLLGVDPRLLPSDEVDNWRLFWLEAATEFFPDNDSRRLAQALFNGSAETILGPWMRRDGLVFRVSSHALVRFQTSYTRLVLGGHNGDQLGAPRSKPFQAAVIAAAAVNSVGETLRRVIPGANGLAVRIGTRSRRVMIDRIVAAHLADRTYTHHSIAAA</sequence>
<dbReference type="InterPro" id="IPR018713">
    <property type="entry name" value="MPAB/Lcp_cat_dom"/>
</dbReference>